<feature type="transmembrane region" description="Helical" evidence="1">
    <location>
        <begin position="97"/>
        <end position="113"/>
    </location>
</feature>
<keyword evidence="2" id="KW-0418">Kinase</keyword>
<comment type="caution">
    <text evidence="2">The sequence shown here is derived from an EMBL/GenBank/DDBJ whole genome shotgun (WGS) entry which is preliminary data.</text>
</comment>
<keyword evidence="3" id="KW-1185">Reference proteome</keyword>
<keyword evidence="1" id="KW-0812">Transmembrane</keyword>
<accession>A0ABV1HQA0</accession>
<evidence type="ECO:0000313" key="3">
    <source>
        <dbReference type="Proteomes" id="UP001437460"/>
    </source>
</evidence>
<feature type="transmembrane region" description="Helical" evidence="1">
    <location>
        <begin position="119"/>
        <end position="140"/>
    </location>
</feature>
<name>A0ABV1HQA0_9FIRM</name>
<evidence type="ECO:0000256" key="1">
    <source>
        <dbReference type="SAM" id="Phobius"/>
    </source>
</evidence>
<dbReference type="RefSeq" id="WP_349230277.1">
    <property type="nucleotide sequence ID" value="NZ_JBBMFJ010000035.1"/>
</dbReference>
<protein>
    <submittedName>
        <fullName evidence="2">Histidine kinase</fullName>
    </submittedName>
</protein>
<proteinExistence type="predicted"/>
<reference evidence="2 3" key="1">
    <citation type="submission" date="2024-03" db="EMBL/GenBank/DDBJ databases">
        <title>Human intestinal bacterial collection.</title>
        <authorList>
            <person name="Pauvert C."/>
            <person name="Hitch T.C.A."/>
            <person name="Clavel T."/>
        </authorList>
    </citation>
    <scope>NUCLEOTIDE SEQUENCE [LARGE SCALE GENOMIC DNA]</scope>
    <source>
        <strain evidence="2 3">CLA-AP-H27</strain>
    </source>
</reference>
<gene>
    <name evidence="2" type="ORF">WMO41_13895</name>
</gene>
<feature type="transmembrane region" description="Helical" evidence="1">
    <location>
        <begin position="152"/>
        <end position="171"/>
    </location>
</feature>
<feature type="transmembrane region" description="Helical" evidence="1">
    <location>
        <begin position="183"/>
        <end position="201"/>
    </location>
</feature>
<dbReference type="GO" id="GO:0016301">
    <property type="term" value="F:kinase activity"/>
    <property type="evidence" value="ECO:0007669"/>
    <property type="project" value="UniProtKB-KW"/>
</dbReference>
<dbReference type="Proteomes" id="UP001437460">
    <property type="component" value="Unassembled WGS sequence"/>
</dbReference>
<sequence length="207" mass="24092">MVEFIDNLTQLLVVLTGCILSGVFYLRSRRQPYFLLCCFYGCFAFSILYWLLYTILVTDAPPLFYVADIGWVSCYLFLLQLQYSLLDKEERTLRSRLPWLALVIIIPLTVYFISIGNVLYNLIVGVLMSAMLWAAIRGLIWQRKHPNHGKRFFHLAVIGFIALEYCLWLSSYPWVSNTLTNPYFWFDFAVTASLLVLFPAVRKAVRT</sequence>
<organism evidence="2 3">
    <name type="scientific">Ventrimonas faecis</name>
    <dbReference type="NCBI Taxonomy" id="3133170"/>
    <lineage>
        <taxon>Bacteria</taxon>
        <taxon>Bacillati</taxon>
        <taxon>Bacillota</taxon>
        <taxon>Clostridia</taxon>
        <taxon>Lachnospirales</taxon>
        <taxon>Lachnospiraceae</taxon>
        <taxon>Ventrimonas</taxon>
    </lineage>
</organism>
<keyword evidence="1" id="KW-0472">Membrane</keyword>
<feature type="transmembrane region" description="Helical" evidence="1">
    <location>
        <begin position="33"/>
        <end position="52"/>
    </location>
</feature>
<feature type="transmembrane region" description="Helical" evidence="1">
    <location>
        <begin position="7"/>
        <end position="26"/>
    </location>
</feature>
<dbReference type="EMBL" id="JBBMFJ010000035">
    <property type="protein sequence ID" value="MEQ2564241.1"/>
    <property type="molecule type" value="Genomic_DNA"/>
</dbReference>
<feature type="transmembrane region" description="Helical" evidence="1">
    <location>
        <begin position="64"/>
        <end position="85"/>
    </location>
</feature>
<evidence type="ECO:0000313" key="2">
    <source>
        <dbReference type="EMBL" id="MEQ2564241.1"/>
    </source>
</evidence>
<keyword evidence="1" id="KW-1133">Transmembrane helix</keyword>
<keyword evidence="2" id="KW-0808">Transferase</keyword>